<feature type="domain" description="Protein kinase" evidence="6">
    <location>
        <begin position="29"/>
        <end position="524"/>
    </location>
</feature>
<feature type="region of interest" description="Disordered" evidence="5">
    <location>
        <begin position="168"/>
        <end position="201"/>
    </location>
</feature>
<proteinExistence type="predicted"/>
<feature type="compositionally biased region" description="Basic and acidic residues" evidence="5">
    <location>
        <begin position="361"/>
        <end position="372"/>
    </location>
</feature>
<dbReference type="InterPro" id="IPR011009">
    <property type="entry name" value="Kinase-like_dom_sf"/>
</dbReference>
<feature type="compositionally biased region" description="Gly residues" evidence="5">
    <location>
        <begin position="250"/>
        <end position="264"/>
    </location>
</feature>
<feature type="compositionally biased region" description="Low complexity" evidence="5">
    <location>
        <begin position="643"/>
        <end position="662"/>
    </location>
</feature>
<feature type="region of interest" description="Disordered" evidence="5">
    <location>
        <begin position="1"/>
        <end position="23"/>
    </location>
</feature>
<dbReference type="PROSITE" id="PS50011">
    <property type="entry name" value="PROTEIN_KINASE_DOM"/>
    <property type="match status" value="1"/>
</dbReference>
<evidence type="ECO:0000256" key="3">
    <source>
        <dbReference type="ARBA" id="ARBA00022777"/>
    </source>
</evidence>
<dbReference type="GO" id="GO:0016301">
    <property type="term" value="F:kinase activity"/>
    <property type="evidence" value="ECO:0007669"/>
    <property type="project" value="UniProtKB-KW"/>
</dbReference>
<dbReference type="Gene3D" id="1.10.510.10">
    <property type="entry name" value="Transferase(Phosphotransferase) domain 1"/>
    <property type="match status" value="2"/>
</dbReference>
<evidence type="ECO:0000256" key="2">
    <source>
        <dbReference type="ARBA" id="ARBA00022741"/>
    </source>
</evidence>
<evidence type="ECO:0000256" key="4">
    <source>
        <dbReference type="ARBA" id="ARBA00022840"/>
    </source>
</evidence>
<feature type="compositionally biased region" description="Low complexity" evidence="5">
    <location>
        <begin position="320"/>
        <end position="333"/>
    </location>
</feature>
<comment type="caution">
    <text evidence="7">The sequence shown here is derived from an EMBL/GenBank/DDBJ whole genome shotgun (WGS) entry which is preliminary data.</text>
</comment>
<dbReference type="Pfam" id="PF00069">
    <property type="entry name" value="Pkinase"/>
    <property type="match status" value="1"/>
</dbReference>
<dbReference type="RefSeq" id="WP_205358857.1">
    <property type="nucleotide sequence ID" value="NZ_JADKYB010000011.1"/>
</dbReference>
<feature type="region of interest" description="Disordered" evidence="5">
    <location>
        <begin position="619"/>
        <end position="662"/>
    </location>
</feature>
<sequence>MGVSHSGPVFRGPAFEPLRDGDPATVSGHRISARLGDGALGPVYYAHAPGGRPVALTVLRPEAAEGADFAARFHHDAQAAGRVRGPWTVPVTGSGKEGPRFWIASDYVPALTLGAAVASGGPLPTVTVLRMVAGIARGLQDIHHAGIVHGDLRPSQILLSADGPRIRDYGIARPPGIPPRPAAETPEPSPTQEQPAGGREHEPAYVEIAACVAEKSADQPEPSPVGGHGTGLTSAGAYGTGAAPEPSPVGGHGTGPTTGGGHGTGAAPAPSPAGGHGTGPTSAGGHGTGAAPEPSPAGGHGTGPTSAGGHGTGVAPAPPTGGASPSGPAAEPHAQVDPHSSGDPHLVVEPYPAADRYPASDPHRSADPRPGADPHLVVQSHPASDPHPSADPHSVTDPRHAVDPHPSPSAQRPPVPSGISAPFLAPEQVAGRAAGPATDVFALGQLAAYASIGSAPFGEGGVAEVAARVPQGEPDLSELPGELREIVTRCLIKDPALRPSPAQIIAMCGQAAPESTRPRSDPWLPPVLTAAMVPAMPPPAPPLPTAAPVPGPPAHPPGLTWHPNHWPRPDLTHLPLPHRRGSRAAGAFAAVAGLAVAVVAGVALAGGFDGGDHAAVGPAGAAAPTGAASATALPPQSGPVPGTPTTAPAPGAPAPGATGTPGADAGTAYLGVEVPAGYSLLLQQDPLEVRQGALAGSFGYTDQGDAFATDARQASLSLLAPAGPGTPAACAGGTRVTSVPRRMVTSGTRMCVRTADGTTALVTFRQLTPPGAPNPYATMDVTVWRVTGLTAENNQ</sequence>
<feature type="compositionally biased region" description="Low complexity" evidence="5">
    <location>
        <begin position="182"/>
        <end position="196"/>
    </location>
</feature>
<gene>
    <name evidence="7" type="ORF">ITX44_21155</name>
</gene>
<keyword evidence="1" id="KW-0808">Transferase</keyword>
<evidence type="ECO:0000313" key="8">
    <source>
        <dbReference type="Proteomes" id="UP000749040"/>
    </source>
</evidence>
<feature type="compositionally biased region" description="Low complexity" evidence="5">
    <location>
        <begin position="619"/>
        <end position="635"/>
    </location>
</feature>
<dbReference type="PANTHER" id="PTHR43289:SF34">
    <property type="entry name" value="SERINE_THREONINE-PROTEIN KINASE YBDM-RELATED"/>
    <property type="match status" value="1"/>
</dbReference>
<dbReference type="EMBL" id="JADKYB010000011">
    <property type="protein sequence ID" value="MBM9506992.1"/>
    <property type="molecule type" value="Genomic_DNA"/>
</dbReference>
<feature type="region of interest" description="Disordered" evidence="5">
    <location>
        <begin position="215"/>
        <end position="422"/>
    </location>
</feature>
<reference evidence="7 8" key="1">
    <citation type="submission" date="2021-01" db="EMBL/GenBank/DDBJ databases">
        <title>Streptomyces acididurans sp. nov., isolated from a peat swamp forest soil.</title>
        <authorList>
            <person name="Chantavorakit T."/>
            <person name="Duangmal K."/>
        </authorList>
    </citation>
    <scope>NUCLEOTIDE SEQUENCE [LARGE SCALE GENOMIC DNA]</scope>
    <source>
        <strain evidence="7 8">KK5PA1</strain>
    </source>
</reference>
<keyword evidence="3 7" id="KW-0418">Kinase</keyword>
<dbReference type="PANTHER" id="PTHR43289">
    <property type="entry name" value="MITOGEN-ACTIVATED PROTEIN KINASE KINASE KINASE 20-RELATED"/>
    <property type="match status" value="1"/>
</dbReference>
<evidence type="ECO:0000256" key="5">
    <source>
        <dbReference type="SAM" id="MobiDB-lite"/>
    </source>
</evidence>
<accession>A0ABS2TW28</accession>
<keyword evidence="4" id="KW-0067">ATP-binding</keyword>
<keyword evidence="8" id="KW-1185">Reference proteome</keyword>
<dbReference type="InterPro" id="IPR000719">
    <property type="entry name" value="Prot_kinase_dom"/>
</dbReference>
<dbReference type="Gene3D" id="3.30.200.20">
    <property type="entry name" value="Phosphorylase Kinase, domain 1"/>
    <property type="match status" value="1"/>
</dbReference>
<feature type="compositionally biased region" description="Gly residues" evidence="5">
    <location>
        <begin position="298"/>
        <end position="312"/>
    </location>
</feature>
<name>A0ABS2TW28_9ACTN</name>
<evidence type="ECO:0000259" key="6">
    <source>
        <dbReference type="PROSITE" id="PS50011"/>
    </source>
</evidence>
<feature type="compositionally biased region" description="Pro residues" evidence="5">
    <location>
        <begin position="405"/>
        <end position="416"/>
    </location>
</feature>
<feature type="compositionally biased region" description="Gly residues" evidence="5">
    <location>
        <begin position="274"/>
        <end position="288"/>
    </location>
</feature>
<dbReference type="Proteomes" id="UP000749040">
    <property type="component" value="Unassembled WGS sequence"/>
</dbReference>
<evidence type="ECO:0000256" key="1">
    <source>
        <dbReference type="ARBA" id="ARBA00022679"/>
    </source>
</evidence>
<feature type="compositionally biased region" description="Basic and acidic residues" evidence="5">
    <location>
        <begin position="388"/>
        <end position="403"/>
    </location>
</feature>
<evidence type="ECO:0000313" key="7">
    <source>
        <dbReference type="EMBL" id="MBM9506992.1"/>
    </source>
</evidence>
<keyword evidence="2" id="KW-0547">Nucleotide-binding</keyword>
<dbReference type="SUPFAM" id="SSF56112">
    <property type="entry name" value="Protein kinase-like (PK-like)"/>
    <property type="match status" value="1"/>
</dbReference>
<organism evidence="7 8">
    <name type="scientific">Actinacidiphila acididurans</name>
    <dbReference type="NCBI Taxonomy" id="2784346"/>
    <lineage>
        <taxon>Bacteria</taxon>
        <taxon>Bacillati</taxon>
        <taxon>Actinomycetota</taxon>
        <taxon>Actinomycetes</taxon>
        <taxon>Kitasatosporales</taxon>
        <taxon>Streptomycetaceae</taxon>
        <taxon>Actinacidiphila</taxon>
    </lineage>
</organism>
<protein>
    <submittedName>
        <fullName evidence="7">Protein kinase</fullName>
    </submittedName>
</protein>